<dbReference type="RefSeq" id="WP_378057375.1">
    <property type="nucleotide sequence ID" value="NZ_JBHSIS010000007.1"/>
</dbReference>
<gene>
    <name evidence="2" type="ORF">ACFPCV_18110</name>
</gene>
<sequence length="57" mass="6380">MRRESDQHSPREDDQLKSEMDGMLKGTGPTRAEEWADPEPPADDDPDVPPFDDGQPS</sequence>
<name>A0ABV9S6Q6_9PSEU</name>
<dbReference type="Proteomes" id="UP001595859">
    <property type="component" value="Unassembled WGS sequence"/>
</dbReference>
<evidence type="ECO:0000313" key="3">
    <source>
        <dbReference type="Proteomes" id="UP001595859"/>
    </source>
</evidence>
<keyword evidence="3" id="KW-1185">Reference proteome</keyword>
<comment type="caution">
    <text evidence="2">The sequence shown here is derived from an EMBL/GenBank/DDBJ whole genome shotgun (WGS) entry which is preliminary data.</text>
</comment>
<organism evidence="2 3">
    <name type="scientific">Actinophytocola glycyrrhizae</name>
    <dbReference type="NCBI Taxonomy" id="2044873"/>
    <lineage>
        <taxon>Bacteria</taxon>
        <taxon>Bacillati</taxon>
        <taxon>Actinomycetota</taxon>
        <taxon>Actinomycetes</taxon>
        <taxon>Pseudonocardiales</taxon>
        <taxon>Pseudonocardiaceae</taxon>
    </lineage>
</organism>
<feature type="compositionally biased region" description="Acidic residues" evidence="1">
    <location>
        <begin position="35"/>
        <end position="47"/>
    </location>
</feature>
<feature type="compositionally biased region" description="Basic and acidic residues" evidence="1">
    <location>
        <begin position="1"/>
        <end position="22"/>
    </location>
</feature>
<evidence type="ECO:0000256" key="1">
    <source>
        <dbReference type="SAM" id="MobiDB-lite"/>
    </source>
</evidence>
<evidence type="ECO:0000313" key="2">
    <source>
        <dbReference type="EMBL" id="MFC4855429.1"/>
    </source>
</evidence>
<feature type="region of interest" description="Disordered" evidence="1">
    <location>
        <begin position="1"/>
        <end position="57"/>
    </location>
</feature>
<protein>
    <submittedName>
        <fullName evidence="2">Uncharacterized protein</fullName>
    </submittedName>
</protein>
<accession>A0ABV9S6Q6</accession>
<proteinExistence type="predicted"/>
<reference evidence="3" key="1">
    <citation type="journal article" date="2019" name="Int. J. Syst. Evol. Microbiol.">
        <title>The Global Catalogue of Microorganisms (GCM) 10K type strain sequencing project: providing services to taxonomists for standard genome sequencing and annotation.</title>
        <authorList>
            <consortium name="The Broad Institute Genomics Platform"/>
            <consortium name="The Broad Institute Genome Sequencing Center for Infectious Disease"/>
            <person name="Wu L."/>
            <person name="Ma J."/>
        </authorList>
    </citation>
    <scope>NUCLEOTIDE SEQUENCE [LARGE SCALE GENOMIC DNA]</scope>
    <source>
        <strain evidence="3">ZS-22-S1</strain>
    </source>
</reference>
<dbReference type="EMBL" id="JBHSIS010000007">
    <property type="protein sequence ID" value="MFC4855429.1"/>
    <property type="molecule type" value="Genomic_DNA"/>
</dbReference>